<dbReference type="Proteomes" id="UP000886523">
    <property type="component" value="Unassembled WGS sequence"/>
</dbReference>
<dbReference type="OrthoDB" id="276546at2759"/>
<dbReference type="InterPro" id="IPR001155">
    <property type="entry name" value="OxRdtase_FMN_N"/>
</dbReference>
<dbReference type="Gene3D" id="3.20.20.70">
    <property type="entry name" value="Aldolase class I"/>
    <property type="match status" value="1"/>
</dbReference>
<keyword evidence="3" id="KW-1185">Reference proteome</keyword>
<dbReference type="CDD" id="cd02933">
    <property type="entry name" value="OYE_like_FMN"/>
    <property type="match status" value="1"/>
</dbReference>
<dbReference type="FunFam" id="3.20.20.70:FF:000138">
    <property type="entry name" value="NADPH dehydrogenase 1"/>
    <property type="match status" value="1"/>
</dbReference>
<proteinExistence type="predicted"/>
<protein>
    <recommendedName>
        <fullName evidence="1">NADH:flavin oxidoreductase/NADH oxidase N-terminal domain-containing protein</fullName>
    </recommendedName>
</protein>
<feature type="domain" description="NADH:flavin oxidoreductase/NADH oxidase N-terminal" evidence="1">
    <location>
        <begin position="8"/>
        <end position="338"/>
    </location>
</feature>
<dbReference type="GO" id="GO:0003959">
    <property type="term" value="F:NADPH dehydrogenase activity"/>
    <property type="evidence" value="ECO:0007669"/>
    <property type="project" value="TreeGrafter"/>
</dbReference>
<dbReference type="SUPFAM" id="SSF51395">
    <property type="entry name" value="FMN-linked oxidoreductases"/>
    <property type="match status" value="1"/>
</dbReference>
<dbReference type="InterPro" id="IPR045247">
    <property type="entry name" value="Oye-like"/>
</dbReference>
<evidence type="ECO:0000313" key="2">
    <source>
        <dbReference type="EMBL" id="KAF9516714.1"/>
    </source>
</evidence>
<name>A0A9P6DZ70_9AGAM</name>
<reference evidence="2" key="1">
    <citation type="journal article" date="2020" name="Nat. Commun.">
        <title>Large-scale genome sequencing of mycorrhizal fungi provides insights into the early evolution of symbiotic traits.</title>
        <authorList>
            <person name="Miyauchi S."/>
            <person name="Kiss E."/>
            <person name="Kuo A."/>
            <person name="Drula E."/>
            <person name="Kohler A."/>
            <person name="Sanchez-Garcia M."/>
            <person name="Morin E."/>
            <person name="Andreopoulos B."/>
            <person name="Barry K.W."/>
            <person name="Bonito G."/>
            <person name="Buee M."/>
            <person name="Carver A."/>
            <person name="Chen C."/>
            <person name="Cichocki N."/>
            <person name="Clum A."/>
            <person name="Culley D."/>
            <person name="Crous P.W."/>
            <person name="Fauchery L."/>
            <person name="Girlanda M."/>
            <person name="Hayes R.D."/>
            <person name="Keri Z."/>
            <person name="LaButti K."/>
            <person name="Lipzen A."/>
            <person name="Lombard V."/>
            <person name="Magnuson J."/>
            <person name="Maillard F."/>
            <person name="Murat C."/>
            <person name="Nolan M."/>
            <person name="Ohm R.A."/>
            <person name="Pangilinan J."/>
            <person name="Pereira M.F."/>
            <person name="Perotto S."/>
            <person name="Peter M."/>
            <person name="Pfister S."/>
            <person name="Riley R."/>
            <person name="Sitrit Y."/>
            <person name="Stielow J.B."/>
            <person name="Szollosi G."/>
            <person name="Zifcakova L."/>
            <person name="Stursova M."/>
            <person name="Spatafora J.W."/>
            <person name="Tedersoo L."/>
            <person name="Vaario L.M."/>
            <person name="Yamada A."/>
            <person name="Yan M."/>
            <person name="Wang P."/>
            <person name="Xu J."/>
            <person name="Bruns T."/>
            <person name="Baldrian P."/>
            <person name="Vilgalys R."/>
            <person name="Dunand C."/>
            <person name="Henrissat B."/>
            <person name="Grigoriev I.V."/>
            <person name="Hibbett D."/>
            <person name="Nagy L.G."/>
            <person name="Martin F.M."/>
        </authorList>
    </citation>
    <scope>NUCLEOTIDE SEQUENCE</scope>
    <source>
        <strain evidence="2">UP504</strain>
    </source>
</reference>
<dbReference type="PANTHER" id="PTHR22893">
    <property type="entry name" value="NADH OXIDOREDUCTASE-RELATED"/>
    <property type="match status" value="1"/>
</dbReference>
<accession>A0A9P6DZ70</accession>
<evidence type="ECO:0000259" key="1">
    <source>
        <dbReference type="Pfam" id="PF00724"/>
    </source>
</evidence>
<dbReference type="PANTHER" id="PTHR22893:SF91">
    <property type="entry name" value="NADPH DEHYDROGENASE 2-RELATED"/>
    <property type="match status" value="1"/>
</dbReference>
<evidence type="ECO:0000313" key="3">
    <source>
        <dbReference type="Proteomes" id="UP000886523"/>
    </source>
</evidence>
<dbReference type="Pfam" id="PF00724">
    <property type="entry name" value="Oxidored_FMN"/>
    <property type="match status" value="1"/>
</dbReference>
<dbReference type="InterPro" id="IPR013785">
    <property type="entry name" value="Aldolase_TIM"/>
</dbReference>
<comment type="caution">
    <text evidence="2">The sequence shown here is derived from an EMBL/GenBank/DDBJ whole genome shotgun (WGS) entry which is preliminary data.</text>
</comment>
<gene>
    <name evidence="2" type="ORF">BS47DRAFT_1327244</name>
</gene>
<organism evidence="2 3">
    <name type="scientific">Hydnum rufescens UP504</name>
    <dbReference type="NCBI Taxonomy" id="1448309"/>
    <lineage>
        <taxon>Eukaryota</taxon>
        <taxon>Fungi</taxon>
        <taxon>Dikarya</taxon>
        <taxon>Basidiomycota</taxon>
        <taxon>Agaricomycotina</taxon>
        <taxon>Agaricomycetes</taxon>
        <taxon>Cantharellales</taxon>
        <taxon>Hydnaceae</taxon>
        <taxon>Hydnum</taxon>
    </lineage>
</organism>
<dbReference type="AlphaFoldDB" id="A0A9P6DZ70"/>
<sequence length="371" mass="41159">MAGSASSKLFLPITVGNVRLEHRIVMAPLTRTRADSSHAHRDIAAEHYSQRASTPGTLIISEATFISQKASGMSHVPGIWTLEQIEGWRKVTEAVHARGSFIFCQLWALGRAASPNLLDETGNDYVSASAIPEGKKRAPRPLSIEEIREYVQDYTQAAKNAIEAGFDGVELHAAHGYLPDQFIQDVTNHRTDAYGGSIENRARFVLEILESISNAIGQSRTAVRFSPWSKFQGMRMSDPIPTFTHLLTSLSTGLPNLAYISLTEPLMVGDKDIPEVTLSDSNEPFRQIWAPRPVILGGGYSNKVDLAVQLADDKDVLVLFGRAFISNPDLPQRIKRGIDFTPYNRKTFYSRGPEKREGYIDYPFATKRPSL</sequence>
<dbReference type="GO" id="GO:0010181">
    <property type="term" value="F:FMN binding"/>
    <property type="evidence" value="ECO:0007669"/>
    <property type="project" value="InterPro"/>
</dbReference>
<dbReference type="EMBL" id="MU128937">
    <property type="protein sequence ID" value="KAF9516714.1"/>
    <property type="molecule type" value="Genomic_DNA"/>
</dbReference>